<keyword evidence="1" id="KW-1133">Transmembrane helix</keyword>
<organism evidence="2 3">
    <name type="scientific">Phakopsora pachyrhizi</name>
    <name type="common">Asian soybean rust disease fungus</name>
    <dbReference type="NCBI Taxonomy" id="170000"/>
    <lineage>
        <taxon>Eukaryota</taxon>
        <taxon>Fungi</taxon>
        <taxon>Dikarya</taxon>
        <taxon>Basidiomycota</taxon>
        <taxon>Pucciniomycotina</taxon>
        <taxon>Pucciniomycetes</taxon>
        <taxon>Pucciniales</taxon>
        <taxon>Phakopsoraceae</taxon>
        <taxon>Phakopsora</taxon>
    </lineage>
</organism>
<dbReference type="AlphaFoldDB" id="A0AAV0AM34"/>
<protein>
    <submittedName>
        <fullName evidence="2">Expressed protein</fullName>
    </submittedName>
</protein>
<dbReference type="Proteomes" id="UP001153365">
    <property type="component" value="Unassembled WGS sequence"/>
</dbReference>
<dbReference type="EMBL" id="CALTRL010000446">
    <property type="protein sequence ID" value="CAH7668112.1"/>
    <property type="molecule type" value="Genomic_DNA"/>
</dbReference>
<evidence type="ECO:0000313" key="2">
    <source>
        <dbReference type="EMBL" id="CAH7668112.1"/>
    </source>
</evidence>
<evidence type="ECO:0000313" key="3">
    <source>
        <dbReference type="Proteomes" id="UP001153365"/>
    </source>
</evidence>
<proteinExistence type="predicted"/>
<feature type="transmembrane region" description="Helical" evidence="1">
    <location>
        <begin position="51"/>
        <end position="69"/>
    </location>
</feature>
<reference evidence="2" key="1">
    <citation type="submission" date="2022-06" db="EMBL/GenBank/DDBJ databases">
        <authorList>
            <consortium name="SYNGENTA / RWTH Aachen University"/>
        </authorList>
    </citation>
    <scope>NUCLEOTIDE SEQUENCE</scope>
</reference>
<name>A0AAV0AM34_PHAPC</name>
<keyword evidence="1" id="KW-0812">Transmembrane</keyword>
<evidence type="ECO:0000256" key="1">
    <source>
        <dbReference type="SAM" id="Phobius"/>
    </source>
</evidence>
<keyword evidence="3" id="KW-1185">Reference proteome</keyword>
<keyword evidence="1" id="KW-0472">Membrane</keyword>
<sequence length="273" mass="31571">MSLRQESYTRSIWQMIGIIKWYVRLCQKIIRSAFPGSKTSHLCLLPMTSSLFFYLFKMIGLIGSFTKWLSEMGSTNFSLIPVDKSSCLASSPLVSLKDEIEIAKLVFKEIWEDDQKSLLSAELWFIILQDIGRIIIPSSDIDHGSSSNRHSEFFSAPLAATHADQVKESADHFRKVLEKYIKLDVQQGLSEVDEEVEGDDNKEVEKETEDEEIMEYDLINGGLKIDTRVLKFRKNIKKKTVRGEADEEQLKIKLEKEYIKKNYRQCVKCRLQE</sequence>
<accession>A0AAV0AM34</accession>
<gene>
    <name evidence="2" type="ORF">PPACK8108_LOCUS2589</name>
</gene>
<comment type="caution">
    <text evidence="2">The sequence shown here is derived from an EMBL/GenBank/DDBJ whole genome shotgun (WGS) entry which is preliminary data.</text>
</comment>